<protein>
    <submittedName>
        <fullName evidence="1">Uncharacterized protein</fullName>
    </submittedName>
</protein>
<keyword evidence="2" id="KW-1185">Reference proteome</keyword>
<proteinExistence type="predicted"/>
<comment type="caution">
    <text evidence="1">The sequence shown here is derived from an EMBL/GenBank/DDBJ whole genome shotgun (WGS) entry which is preliminary data.</text>
</comment>
<sequence>QYIKASTRRSGEGAGFLLWEAERGGAAVSGAGPGQRALRGETHGGAVLCRRP</sequence>
<dbReference type="Proteomes" id="UP001529510">
    <property type="component" value="Unassembled WGS sequence"/>
</dbReference>
<reference evidence="1 2" key="1">
    <citation type="submission" date="2024-05" db="EMBL/GenBank/DDBJ databases">
        <title>Genome sequencing and assembly of Indian major carp, Cirrhinus mrigala (Hamilton, 1822).</title>
        <authorList>
            <person name="Mohindra V."/>
            <person name="Chowdhury L.M."/>
            <person name="Lal K."/>
            <person name="Jena J.K."/>
        </authorList>
    </citation>
    <scope>NUCLEOTIDE SEQUENCE [LARGE SCALE GENOMIC DNA]</scope>
    <source>
        <strain evidence="1">CM1030</strain>
        <tissue evidence="1">Blood</tissue>
    </source>
</reference>
<evidence type="ECO:0000313" key="2">
    <source>
        <dbReference type="Proteomes" id="UP001529510"/>
    </source>
</evidence>
<dbReference type="EMBL" id="JAMKFB020000024">
    <property type="protein sequence ID" value="KAL0156340.1"/>
    <property type="molecule type" value="Genomic_DNA"/>
</dbReference>
<organism evidence="1 2">
    <name type="scientific">Cirrhinus mrigala</name>
    <name type="common">Mrigala</name>
    <dbReference type="NCBI Taxonomy" id="683832"/>
    <lineage>
        <taxon>Eukaryota</taxon>
        <taxon>Metazoa</taxon>
        <taxon>Chordata</taxon>
        <taxon>Craniata</taxon>
        <taxon>Vertebrata</taxon>
        <taxon>Euteleostomi</taxon>
        <taxon>Actinopterygii</taxon>
        <taxon>Neopterygii</taxon>
        <taxon>Teleostei</taxon>
        <taxon>Ostariophysi</taxon>
        <taxon>Cypriniformes</taxon>
        <taxon>Cyprinidae</taxon>
        <taxon>Labeoninae</taxon>
        <taxon>Labeonini</taxon>
        <taxon>Cirrhinus</taxon>
    </lineage>
</organism>
<feature type="non-terminal residue" evidence="1">
    <location>
        <position position="1"/>
    </location>
</feature>
<evidence type="ECO:0000313" key="1">
    <source>
        <dbReference type="EMBL" id="KAL0156340.1"/>
    </source>
</evidence>
<name>A0ABD0N3N1_CIRMR</name>
<gene>
    <name evidence="1" type="ORF">M9458_047586</name>
</gene>
<dbReference type="AlphaFoldDB" id="A0ABD0N3N1"/>
<feature type="non-terminal residue" evidence="1">
    <location>
        <position position="52"/>
    </location>
</feature>
<accession>A0ABD0N3N1</accession>